<dbReference type="EMBL" id="CAUOFW020008769">
    <property type="protein sequence ID" value="CAK9183830.1"/>
    <property type="molecule type" value="Genomic_DNA"/>
</dbReference>
<dbReference type="PANTHER" id="PTHR45181">
    <property type="entry name" value="HEAT SHOCK PROTEIN DNAJ WITH TETRATRICOPEPTIDE REPEAT-CONTAINING PROTEIN"/>
    <property type="match status" value="1"/>
</dbReference>
<accession>A0ABC8URX8</accession>
<feature type="compositionally biased region" description="Low complexity" evidence="1">
    <location>
        <begin position="39"/>
        <end position="51"/>
    </location>
</feature>
<feature type="region of interest" description="Disordered" evidence="1">
    <location>
        <begin position="928"/>
        <end position="960"/>
    </location>
</feature>
<feature type="compositionally biased region" description="Polar residues" evidence="1">
    <location>
        <begin position="270"/>
        <end position="289"/>
    </location>
</feature>
<name>A0ABC8URX8_9AQUA</name>
<feature type="compositionally biased region" description="Basic residues" evidence="1">
    <location>
        <begin position="52"/>
        <end position="61"/>
    </location>
</feature>
<evidence type="ECO:0000313" key="3">
    <source>
        <dbReference type="Proteomes" id="UP001642360"/>
    </source>
</evidence>
<proteinExistence type="predicted"/>
<feature type="region of interest" description="Disordered" evidence="1">
    <location>
        <begin position="778"/>
        <end position="816"/>
    </location>
</feature>
<protein>
    <submittedName>
        <fullName evidence="2">Uncharacterized protein</fullName>
    </submittedName>
</protein>
<dbReference type="SUPFAM" id="SSF48452">
    <property type="entry name" value="TPR-like"/>
    <property type="match status" value="1"/>
</dbReference>
<dbReference type="Proteomes" id="UP001642360">
    <property type="component" value="Unassembled WGS sequence"/>
</dbReference>
<feature type="region of interest" description="Disordered" evidence="1">
    <location>
        <begin position="890"/>
        <end position="910"/>
    </location>
</feature>
<reference evidence="2 3" key="1">
    <citation type="submission" date="2024-02" db="EMBL/GenBank/DDBJ databases">
        <authorList>
            <person name="Vignale AGUSTIN F."/>
            <person name="Sosa J E."/>
            <person name="Modenutti C."/>
        </authorList>
    </citation>
    <scope>NUCLEOTIDE SEQUENCE [LARGE SCALE GENOMIC DNA]</scope>
</reference>
<dbReference type="InterPro" id="IPR011990">
    <property type="entry name" value="TPR-like_helical_dom_sf"/>
</dbReference>
<feature type="compositionally biased region" description="Polar residues" evidence="1">
    <location>
        <begin position="949"/>
        <end position="958"/>
    </location>
</feature>
<feature type="compositionally biased region" description="Low complexity" evidence="1">
    <location>
        <begin position="9"/>
        <end position="27"/>
    </location>
</feature>
<comment type="caution">
    <text evidence="2">The sequence shown here is derived from an EMBL/GenBank/DDBJ whole genome shotgun (WGS) entry which is preliminary data.</text>
</comment>
<sequence>MSPAVMNFSSPSTSSQQSHSSLQNHSNTCNGEITCSFPSSSVPSVRNVSGRSRPRLVKLRKQQGSSQQGKSKSAQNGSGLNLFRSVSESSSRVDDAASTNTPNRGGIAGDVTFGKFDYKSDIGLKSNSRREECSGNVGKLVANVFGGNGSHSGSNLNLGKREASGISGQVGAGEFGRVDNVGFLFGVSKSSLTCDSKLENGVFAFGANRSSSPTQSNLDNGNFVCGVNTNNLAANLNSGQTESDGSMGISGTDNFVKYNSVGSVFDANKSDSAPNSNSGLSESNVSVGKSDNESGAGKLGADQFGKSENVCFVFGADKSNSGAVSNLENRNSCRSGGTLSMNGFGQFVNVDFVFGAGKSVLNAEEKDTGKKNLGIDEFRKLSNVEFAFGSKSNMAASRLNSETSHPCENVGKFGDEKGKLEEENKLEVRTLYNVDFVSDANCRNVTSNMNLGKNESLENNGKSVPELREKMKLDTGGDFGKVGYAGFECGTNSSDLRSDCKLERTGSDENVGKSVSYEDGNLRHKAQWRKFGDMGFVFGSKKSDSTSSADLEISENGRSAGKLEFFWGNNMKGDVETEFQKAIGGDVFVFSSGSKESSTFNGSNEVGDGMNKWNSENAEKCTSFVKKQNEYAGSDANVMHNFVLGSTNSLGSAISEHPVFKLSDEIKTLNINDSEKVNGTDKTRSCDNNSCAESDNKFVLGSITSWNQLKGATLEVPGKGVAVEKTEGANVKTGIKKTFPSGNNETSAGSFGGSAENILPAELRNTNTRFGVGVVREPINSGKENHPSNMDNKSLDGGPFPRPQPNDDRSLHKGPISSSLSSMGVSFWPNGSVTEVPFVAEDEVKDEFCFTSTPVGLGASFTDFSKPNLNASCSFTASLFPGLSKKLESSTNNRSVRHKKWKKTRGKLKQSMHVQQLAGEDYLSKQGISQQNLESPGCGSPMDFAPYEDTNNIPSPANLTDFAETKDADLAAAGEQSDINEGDKKYSEPNNKASGDYFKNYFVADRSVETFACGAEAEQVYSATERDSIDSPAGVASAEADFFSKTQRENSGCTAPFCFVSNIESSGGKKPPFSASSSAQDGLSAIRRQYRKKYKLKVGCGSDRSSPSPKVDFASSSVQFSPLAGNSLHLDSLQVQNEVTLNSQSIGNHIFKAGEDVKQGFREASIKKACELWRVRGNQAYKKGDLFKAEEFYTKGIDVIPHTKQSGCCIEPLVLCYSNRAATRMYLGQTREALRDCTIAAALDPSFLKVKIRAANCHLLLGEVGHAVQYFSKCLESGSDVCLDRRITIEAADGIQKAQVPHYLYFKF</sequence>
<feature type="compositionally biased region" description="Low complexity" evidence="1">
    <location>
        <begin position="62"/>
        <end position="90"/>
    </location>
</feature>
<evidence type="ECO:0000256" key="1">
    <source>
        <dbReference type="SAM" id="MobiDB-lite"/>
    </source>
</evidence>
<dbReference type="InterPro" id="IPR019734">
    <property type="entry name" value="TPR_rpt"/>
</dbReference>
<gene>
    <name evidence="2" type="ORF">ILEXP_LOCUS54125</name>
</gene>
<feature type="compositionally biased region" description="Basic residues" evidence="1">
    <location>
        <begin position="895"/>
        <end position="910"/>
    </location>
</feature>
<dbReference type="Gene3D" id="1.25.40.10">
    <property type="entry name" value="Tetratricopeptide repeat domain"/>
    <property type="match status" value="1"/>
</dbReference>
<organism evidence="2 3">
    <name type="scientific">Ilex paraguariensis</name>
    <name type="common">yerba mate</name>
    <dbReference type="NCBI Taxonomy" id="185542"/>
    <lineage>
        <taxon>Eukaryota</taxon>
        <taxon>Viridiplantae</taxon>
        <taxon>Streptophyta</taxon>
        <taxon>Embryophyta</taxon>
        <taxon>Tracheophyta</taxon>
        <taxon>Spermatophyta</taxon>
        <taxon>Magnoliopsida</taxon>
        <taxon>eudicotyledons</taxon>
        <taxon>Gunneridae</taxon>
        <taxon>Pentapetalae</taxon>
        <taxon>asterids</taxon>
        <taxon>campanulids</taxon>
        <taxon>Aquifoliales</taxon>
        <taxon>Aquifoliaceae</taxon>
        <taxon>Ilex</taxon>
    </lineage>
</organism>
<feature type="region of interest" description="Disordered" evidence="1">
    <location>
        <begin position="1"/>
        <end position="27"/>
    </location>
</feature>
<keyword evidence="3" id="KW-1185">Reference proteome</keyword>
<evidence type="ECO:0000313" key="2">
    <source>
        <dbReference type="EMBL" id="CAK9183830.1"/>
    </source>
</evidence>
<feature type="region of interest" description="Disordered" evidence="1">
    <location>
        <begin position="39"/>
        <end position="110"/>
    </location>
</feature>
<dbReference type="PANTHER" id="PTHR45181:SF8">
    <property type="entry name" value="HEAT SHOCK PROTEIN DNAJ WITH TETRATRICOPEPTIDE REPEAT-CONTAINING PROTEIN"/>
    <property type="match status" value="1"/>
</dbReference>
<dbReference type="SMART" id="SM00028">
    <property type="entry name" value="TPR"/>
    <property type="match status" value="3"/>
</dbReference>
<feature type="region of interest" description="Disordered" evidence="1">
    <location>
        <begin position="269"/>
        <end position="301"/>
    </location>
</feature>